<organism evidence="3">
    <name type="scientific">marine sediment metagenome</name>
    <dbReference type="NCBI Taxonomy" id="412755"/>
    <lineage>
        <taxon>unclassified sequences</taxon>
        <taxon>metagenomes</taxon>
        <taxon>ecological metagenomes</taxon>
    </lineage>
</organism>
<comment type="caution">
    <text evidence="3">The sequence shown here is derived from an EMBL/GenBank/DDBJ whole genome shotgun (WGS) entry which is preliminary data.</text>
</comment>
<dbReference type="Pfam" id="PF13495">
    <property type="entry name" value="Phage_int_SAM_4"/>
    <property type="match status" value="1"/>
</dbReference>
<feature type="domain" description="Core-binding (CB)" evidence="2">
    <location>
        <begin position="7"/>
        <end position="84"/>
    </location>
</feature>
<dbReference type="EMBL" id="BART01032826">
    <property type="protein sequence ID" value="GAH15121.1"/>
    <property type="molecule type" value="Genomic_DNA"/>
</dbReference>
<dbReference type="GO" id="GO:0003677">
    <property type="term" value="F:DNA binding"/>
    <property type="evidence" value="ECO:0007669"/>
    <property type="project" value="UniProtKB-KW"/>
</dbReference>
<dbReference type="InterPro" id="IPR010998">
    <property type="entry name" value="Integrase_recombinase_N"/>
</dbReference>
<sequence length="109" mass="12829">MNSTELTDNKVIIEEYGRFRSKAENISPNTIKNQWFILTKFFNHLNKPFKEATEEDVLEFLGRYKDSTRDNIIAALRKFYKKLYDLDKGDKLPKCIGCDGKHIICFEES</sequence>
<proteinExistence type="predicted"/>
<keyword evidence="1" id="KW-0238">DNA-binding</keyword>
<dbReference type="InterPro" id="IPR011010">
    <property type="entry name" value="DNA_brk_join_enz"/>
</dbReference>
<dbReference type="InterPro" id="IPR004107">
    <property type="entry name" value="Integrase_SAM-like_N"/>
</dbReference>
<evidence type="ECO:0000256" key="1">
    <source>
        <dbReference type="ARBA" id="ARBA00023125"/>
    </source>
</evidence>
<dbReference type="GO" id="GO:0015074">
    <property type="term" value="P:DNA integration"/>
    <property type="evidence" value="ECO:0007669"/>
    <property type="project" value="InterPro"/>
</dbReference>
<gene>
    <name evidence="3" type="ORF">S01H4_56621</name>
</gene>
<name>X1D2X2_9ZZZZ</name>
<dbReference type="PROSITE" id="PS51900">
    <property type="entry name" value="CB"/>
    <property type="match status" value="1"/>
</dbReference>
<accession>X1D2X2</accession>
<dbReference type="AlphaFoldDB" id="X1D2X2"/>
<dbReference type="SUPFAM" id="SSF56349">
    <property type="entry name" value="DNA breaking-rejoining enzymes"/>
    <property type="match status" value="1"/>
</dbReference>
<dbReference type="InterPro" id="IPR044068">
    <property type="entry name" value="CB"/>
</dbReference>
<protein>
    <recommendedName>
        <fullName evidence="2">Core-binding (CB) domain-containing protein</fullName>
    </recommendedName>
</protein>
<reference evidence="3" key="1">
    <citation type="journal article" date="2014" name="Front. Microbiol.">
        <title>High frequency of phylogenetically diverse reductive dehalogenase-homologous genes in deep subseafloor sedimentary metagenomes.</title>
        <authorList>
            <person name="Kawai M."/>
            <person name="Futagami T."/>
            <person name="Toyoda A."/>
            <person name="Takaki Y."/>
            <person name="Nishi S."/>
            <person name="Hori S."/>
            <person name="Arai W."/>
            <person name="Tsubouchi T."/>
            <person name="Morono Y."/>
            <person name="Uchiyama I."/>
            <person name="Ito T."/>
            <person name="Fujiyama A."/>
            <person name="Inagaki F."/>
            <person name="Takami H."/>
        </authorList>
    </citation>
    <scope>NUCLEOTIDE SEQUENCE</scope>
    <source>
        <strain evidence="3">Expedition CK06-06</strain>
    </source>
</reference>
<dbReference type="Gene3D" id="1.10.150.130">
    <property type="match status" value="1"/>
</dbReference>
<evidence type="ECO:0000259" key="2">
    <source>
        <dbReference type="PROSITE" id="PS51900"/>
    </source>
</evidence>
<feature type="non-terminal residue" evidence="3">
    <location>
        <position position="109"/>
    </location>
</feature>
<evidence type="ECO:0000313" key="3">
    <source>
        <dbReference type="EMBL" id="GAH15121.1"/>
    </source>
</evidence>